<sequence>MSVRQLTYTTGAQEICDQVGEAWLQDLGMIRGTLLDWLFAIFRAAESETGWPQRLLAAKVALLAKLELVPTDPLQTRPITIISRLYRSWSKYRSTQVLDYLRDIVPAAVGGGLSGTSADMLCALTLCRLEEARAEGYQLCGAVLDDIAKCYNAIPRVPLLALLVPLGLPREYIYDFAGALEQLVRHIEVLGHPAFYADNWGLFATDALDLQASLSKLTELIRTWQMQIAVDKSWVWGSHPTVRKSLRDVAVEGQSFPLRYDAKDLGCDMAYTGKVSKKTLTRRWSKAKTVLGRLRGKRLIPKTFTSSIARSAGLGAALYGSELTHSTHLQWRTLRSAVGKSLHYAGAAGSTLLALAVFEPDLDPQRARILRVCKFWRRVFRVFPGLRSSFCKRLVGGMSCQSWSQALRKTFLAIGVSCEHEGLITIDSGLQCSWLVDSWQSVVLFIDIAWRHHVCASLQDRKDFDLLTFEPGPCRQSLRSLSPQEGGILKVICGGRNVTNDIISKYSAAVPISACPKCTLVDGKTHRLFARAGHRPFIHQKNSIT</sequence>
<evidence type="ECO:0008006" key="4">
    <source>
        <dbReference type="Google" id="ProtNLM"/>
    </source>
</evidence>
<dbReference type="EMBL" id="CAXAMN010013692">
    <property type="protein sequence ID" value="CAK9041561.1"/>
    <property type="molecule type" value="Genomic_DNA"/>
</dbReference>
<dbReference type="EMBL" id="CAXAMN010013670">
    <property type="protein sequence ID" value="CAK9041521.1"/>
    <property type="molecule type" value="Genomic_DNA"/>
</dbReference>
<evidence type="ECO:0000313" key="1">
    <source>
        <dbReference type="EMBL" id="CAK9041521.1"/>
    </source>
</evidence>
<evidence type="ECO:0000313" key="3">
    <source>
        <dbReference type="Proteomes" id="UP001642484"/>
    </source>
</evidence>
<dbReference type="Proteomes" id="UP001642484">
    <property type="component" value="Unassembled WGS sequence"/>
</dbReference>
<keyword evidence="3" id="KW-1185">Reference proteome</keyword>
<accession>A0ABP0LQQ7</accession>
<gene>
    <name evidence="1" type="ORF">CCMP2556_LOCUS22247</name>
    <name evidence="2" type="ORF">CCMP2556_LOCUS22262</name>
</gene>
<evidence type="ECO:0000313" key="2">
    <source>
        <dbReference type="EMBL" id="CAK9041561.1"/>
    </source>
</evidence>
<reference evidence="1 3" key="1">
    <citation type="submission" date="2024-02" db="EMBL/GenBank/DDBJ databases">
        <authorList>
            <person name="Chen Y."/>
            <person name="Shah S."/>
            <person name="Dougan E. K."/>
            <person name="Thang M."/>
            <person name="Chan C."/>
        </authorList>
    </citation>
    <scope>NUCLEOTIDE SEQUENCE [LARGE SCALE GENOMIC DNA]</scope>
</reference>
<name>A0ABP0LQQ7_9DINO</name>
<proteinExistence type="predicted"/>
<organism evidence="1 3">
    <name type="scientific">Durusdinium trenchii</name>
    <dbReference type="NCBI Taxonomy" id="1381693"/>
    <lineage>
        <taxon>Eukaryota</taxon>
        <taxon>Sar</taxon>
        <taxon>Alveolata</taxon>
        <taxon>Dinophyceae</taxon>
        <taxon>Suessiales</taxon>
        <taxon>Symbiodiniaceae</taxon>
        <taxon>Durusdinium</taxon>
    </lineage>
</organism>
<comment type="caution">
    <text evidence="1">The sequence shown here is derived from an EMBL/GenBank/DDBJ whole genome shotgun (WGS) entry which is preliminary data.</text>
</comment>
<protein>
    <recommendedName>
        <fullName evidence="4">Reverse transcriptase domain-containing protein</fullName>
    </recommendedName>
</protein>